<dbReference type="InterPro" id="IPR036645">
    <property type="entry name" value="Elafin-like_sf"/>
</dbReference>
<dbReference type="GO" id="GO:0090729">
    <property type="term" value="F:toxin activity"/>
    <property type="evidence" value="ECO:0007669"/>
    <property type="project" value="UniProtKB-KW"/>
</dbReference>
<keyword evidence="4" id="KW-0812">Transmembrane</keyword>
<dbReference type="OrthoDB" id="6435382at2759"/>
<evidence type="ECO:0000313" key="6">
    <source>
        <dbReference type="Proteomes" id="UP000886998"/>
    </source>
</evidence>
<dbReference type="AlphaFoldDB" id="A0A8X6WMU9"/>
<reference evidence="5" key="1">
    <citation type="submission" date="2020-08" db="EMBL/GenBank/DDBJ databases">
        <title>Multicomponent nature underlies the extraordinary mechanical properties of spider dragline silk.</title>
        <authorList>
            <person name="Kono N."/>
            <person name="Nakamura H."/>
            <person name="Mori M."/>
            <person name="Yoshida Y."/>
            <person name="Ohtoshi R."/>
            <person name="Malay A.D."/>
            <person name="Moran D.A.P."/>
            <person name="Tomita M."/>
            <person name="Numata K."/>
            <person name="Arakawa K."/>
        </authorList>
    </citation>
    <scope>NUCLEOTIDE SEQUENCE</scope>
</reference>
<sequence length="244" mass="27377">MAYFLPQITALRSRTLCVFERLINVVPISTAVVVQYVAVKIAVLNVEPQIHEKRKASTWWVDSEIEIWESTVGNLSLQIESDGGVPQRRLVTSCSSAAEDEGLKQTCGDAANGSLICFCFQAHRMKSIMSIIFKDRNPSSFNSVSLEIQESTDISAMKSSNLKMKIIFLLAFMFMVAGASHEAYCPKRYTFVCFRSINECCSDDHCDRGQFCCQENCGNTCQFTTSFPTDGRKVVLDKRCRVQI</sequence>
<keyword evidence="4" id="KW-1133">Transmembrane helix</keyword>
<comment type="caution">
    <text evidence="5">The sequence shown here is derived from an EMBL/GenBank/DDBJ whole genome shotgun (WGS) entry which is preliminary data.</text>
</comment>
<keyword evidence="3" id="KW-0732">Signal</keyword>
<keyword evidence="4" id="KW-0472">Membrane</keyword>
<evidence type="ECO:0000256" key="2">
    <source>
        <dbReference type="ARBA" id="ARBA00022656"/>
    </source>
</evidence>
<keyword evidence="2" id="KW-0800">Toxin</keyword>
<evidence type="ECO:0000256" key="1">
    <source>
        <dbReference type="ARBA" id="ARBA00002878"/>
    </source>
</evidence>
<gene>
    <name evidence="5" type="primary">NCL1_21778</name>
    <name evidence="5" type="ORF">TNIN_162211</name>
</gene>
<name>A0A8X6WMU9_9ARAC</name>
<dbReference type="SUPFAM" id="SSF57256">
    <property type="entry name" value="Elafin-like"/>
    <property type="match status" value="1"/>
</dbReference>
<dbReference type="Proteomes" id="UP000886998">
    <property type="component" value="Unassembled WGS sequence"/>
</dbReference>
<protein>
    <submittedName>
        <fullName evidence="5">U15-lycotoxin-Ls1a</fullName>
    </submittedName>
</protein>
<evidence type="ECO:0000256" key="4">
    <source>
        <dbReference type="SAM" id="Phobius"/>
    </source>
</evidence>
<dbReference type="EMBL" id="BMAV01000589">
    <property type="protein sequence ID" value="GFY37989.1"/>
    <property type="molecule type" value="Genomic_DNA"/>
</dbReference>
<keyword evidence="6" id="KW-1185">Reference proteome</keyword>
<feature type="transmembrane region" description="Helical" evidence="4">
    <location>
        <begin position="166"/>
        <end position="184"/>
    </location>
</feature>
<comment type="function">
    <text evidence="1">Has antibacterial activity.</text>
</comment>
<proteinExistence type="predicted"/>
<evidence type="ECO:0000313" key="5">
    <source>
        <dbReference type="EMBL" id="GFY37989.1"/>
    </source>
</evidence>
<evidence type="ECO:0000256" key="3">
    <source>
        <dbReference type="ARBA" id="ARBA00022729"/>
    </source>
</evidence>
<organism evidence="5 6">
    <name type="scientific">Trichonephila inaurata madagascariensis</name>
    <dbReference type="NCBI Taxonomy" id="2747483"/>
    <lineage>
        <taxon>Eukaryota</taxon>
        <taxon>Metazoa</taxon>
        <taxon>Ecdysozoa</taxon>
        <taxon>Arthropoda</taxon>
        <taxon>Chelicerata</taxon>
        <taxon>Arachnida</taxon>
        <taxon>Araneae</taxon>
        <taxon>Araneomorphae</taxon>
        <taxon>Entelegynae</taxon>
        <taxon>Araneoidea</taxon>
        <taxon>Nephilidae</taxon>
        <taxon>Trichonephila</taxon>
        <taxon>Trichonephila inaurata</taxon>
    </lineage>
</organism>
<accession>A0A8X6WMU9</accession>